<feature type="region of interest" description="Disordered" evidence="1">
    <location>
        <begin position="301"/>
        <end position="353"/>
    </location>
</feature>
<dbReference type="Pfam" id="PF10544">
    <property type="entry name" value="T5orf172"/>
    <property type="match status" value="1"/>
</dbReference>
<comment type="caution">
    <text evidence="3">The sequence shown here is derived from an EMBL/GenBank/DDBJ whole genome shotgun (WGS) entry which is preliminary data.</text>
</comment>
<gene>
    <name evidence="3" type="ORF">HO133_003406</name>
</gene>
<dbReference type="PANTHER" id="PTHR28094:SF1">
    <property type="entry name" value="MEIOTICALLY UP-REGULATED GENE 113 PROTEIN"/>
    <property type="match status" value="1"/>
</dbReference>
<proteinExistence type="predicted"/>
<evidence type="ECO:0000313" key="4">
    <source>
        <dbReference type="Proteomes" id="UP000593566"/>
    </source>
</evidence>
<dbReference type="GeneID" id="59331817"/>
<dbReference type="EMBL" id="JACCJB010000017">
    <property type="protein sequence ID" value="KAF6220274.1"/>
    <property type="molecule type" value="Genomic_DNA"/>
</dbReference>
<feature type="region of interest" description="Disordered" evidence="1">
    <location>
        <begin position="709"/>
        <end position="761"/>
    </location>
</feature>
<accession>A0A8H6CBB1</accession>
<dbReference type="PANTHER" id="PTHR28094">
    <property type="entry name" value="MEIOTICALLY UP-REGULATED GENE 113 PROTEIN"/>
    <property type="match status" value="1"/>
</dbReference>
<feature type="compositionally biased region" description="Polar residues" evidence="1">
    <location>
        <begin position="304"/>
        <end position="321"/>
    </location>
</feature>
<reference evidence="3 4" key="1">
    <citation type="journal article" date="2020" name="Genomics">
        <title>Complete, high-quality genomes from long-read metagenomic sequencing of two wolf lichen thalli reveals enigmatic genome architecture.</title>
        <authorList>
            <person name="McKenzie S.K."/>
            <person name="Walston R.F."/>
            <person name="Allen J.L."/>
        </authorList>
    </citation>
    <scope>NUCLEOTIDE SEQUENCE [LARGE SCALE GENOMIC DNA]</scope>
    <source>
        <strain evidence="3">WasteWater1</strain>
    </source>
</reference>
<feature type="compositionally biased region" description="Pro residues" evidence="1">
    <location>
        <begin position="208"/>
        <end position="224"/>
    </location>
</feature>
<evidence type="ECO:0000313" key="3">
    <source>
        <dbReference type="EMBL" id="KAF6220274.1"/>
    </source>
</evidence>
<name>A0A8H6CBB1_9LECA</name>
<feature type="region of interest" description="Disordered" evidence="1">
    <location>
        <begin position="186"/>
        <end position="226"/>
    </location>
</feature>
<dbReference type="Proteomes" id="UP000593566">
    <property type="component" value="Unassembled WGS sequence"/>
</dbReference>
<feature type="compositionally biased region" description="Low complexity" evidence="1">
    <location>
        <begin position="729"/>
        <end position="741"/>
    </location>
</feature>
<dbReference type="RefSeq" id="XP_037149709.1">
    <property type="nucleotide sequence ID" value="XM_037294328.1"/>
</dbReference>
<organism evidence="3 4">
    <name type="scientific">Letharia lupina</name>
    <dbReference type="NCBI Taxonomy" id="560253"/>
    <lineage>
        <taxon>Eukaryota</taxon>
        <taxon>Fungi</taxon>
        <taxon>Dikarya</taxon>
        <taxon>Ascomycota</taxon>
        <taxon>Pezizomycotina</taxon>
        <taxon>Lecanoromycetes</taxon>
        <taxon>OSLEUM clade</taxon>
        <taxon>Lecanoromycetidae</taxon>
        <taxon>Lecanorales</taxon>
        <taxon>Lecanorineae</taxon>
        <taxon>Parmeliaceae</taxon>
        <taxon>Letharia</taxon>
    </lineage>
</organism>
<feature type="compositionally biased region" description="Basic and acidic residues" evidence="1">
    <location>
        <begin position="709"/>
        <end position="721"/>
    </location>
</feature>
<dbReference type="AlphaFoldDB" id="A0A8H6CBB1"/>
<keyword evidence="4" id="KW-1185">Reference proteome</keyword>
<evidence type="ECO:0000259" key="2">
    <source>
        <dbReference type="SMART" id="SM00974"/>
    </source>
</evidence>
<evidence type="ECO:0000256" key="1">
    <source>
        <dbReference type="SAM" id="MobiDB-lite"/>
    </source>
</evidence>
<dbReference type="InterPro" id="IPR053006">
    <property type="entry name" value="Meiosis_regulatory"/>
</dbReference>
<feature type="domain" description="Bacteriophage T5 Orf172 DNA-binding" evidence="2">
    <location>
        <begin position="580"/>
        <end position="680"/>
    </location>
</feature>
<dbReference type="InterPro" id="IPR018306">
    <property type="entry name" value="Phage_T5_Orf172_DNA-bd"/>
</dbReference>
<protein>
    <recommendedName>
        <fullName evidence="2">Bacteriophage T5 Orf172 DNA-binding domain-containing protein</fullName>
    </recommendedName>
</protein>
<dbReference type="SMART" id="SM00974">
    <property type="entry name" value="T5orf172"/>
    <property type="match status" value="1"/>
</dbReference>
<sequence length="761" mass="85075">MAAPTRPLFLPYVEQRPVASFHEYYPSSSASQIPPFASISRLLGERANPEKEAGIRNETILINDFLFLKSSHAKRYDDVFLDQPTQEPQPPAQFGATLSLRRKPLVSKAPQASENIASVTIADSADAEALTPTSNQYKKPINSHSYRKDEIYGNEEESLGKPYYECPKVEARCNFLLWEDDAEDRGSVSSFPLKEPSAEGALNSTHTEPPPSRPSRAPSEPPPYDLATTQISGAFKHGGSDGTTSYILPKCSSNLHTSPVRGNDEHTNQDFSRRSKFNTQPFDLAGRKTVNRENIATCCRQEESSLQTGSPEGSTDSTNLLLPTAEKSPKDDTKITHSHQVGCRPDSGNQITPTKKRKLRSFMDGYSWKDASQVSNLMNKWTDAEILDPFDLELSRTEAHAMLDRLFDLKLFIKDVRSSLRDLSSQVGEIQRSYTKTRSSIELGVKEDSFTAIPSHGASIEGVKDTGLQDVQAPVKPKNDKEHTTSLSPIFNLEKITIPLRGRGTDASSEDLLLQPIVSTFMSLDERSPLRKLAPYDLCQSSTSYATRFIENALLYPLPSLPRYTRGLEPSGLIYMYSIQGSFGFVKIGYTSRKVETRLAEWQKSCKHTPYLIFPKAPEEQQQIPYVRRVEALIHAELRDCRVRELKCLCNEINANGAQKQHIEWFNVDINRAKEVAMRWATWMRSDPYEQVSPGNWVLRGEHKASLKELARATPRTETRKTSSVSLRPSIPKSASAPSKSYLGPGSRVGSLARRSLSPKL</sequence>